<dbReference type="InterPro" id="IPR000757">
    <property type="entry name" value="Beta-glucanase-like"/>
</dbReference>
<evidence type="ECO:0000313" key="5">
    <source>
        <dbReference type="EMBL" id="GIM88509.1"/>
    </source>
</evidence>
<proteinExistence type="inferred from homology"/>
<evidence type="ECO:0000256" key="2">
    <source>
        <dbReference type="SAM" id="MobiDB-lite"/>
    </source>
</evidence>
<feature type="domain" description="GH16" evidence="4">
    <location>
        <begin position="57"/>
        <end position="280"/>
    </location>
</feature>
<feature type="signal peptide" evidence="3">
    <location>
        <begin position="1"/>
        <end position="19"/>
    </location>
</feature>
<dbReference type="PANTHER" id="PTHR10963:SF55">
    <property type="entry name" value="GLYCOSIDE HYDROLASE FAMILY 16 PROTEIN"/>
    <property type="match status" value="1"/>
</dbReference>
<keyword evidence="6" id="KW-1185">Reference proteome</keyword>
<gene>
    <name evidence="5" type="ORF">Ato02nite_003020</name>
</gene>
<dbReference type="EMBL" id="BOQN01000003">
    <property type="protein sequence ID" value="GIM88509.1"/>
    <property type="molecule type" value="Genomic_DNA"/>
</dbReference>
<comment type="caution">
    <text evidence="5">The sequence shown here is derived from an EMBL/GenBank/DDBJ whole genome shotgun (WGS) entry which is preliminary data.</text>
</comment>
<dbReference type="InterPro" id="IPR050546">
    <property type="entry name" value="Glycosyl_Hydrlase_16"/>
</dbReference>
<sequence length="283" mass="30972">MLKRFVALGLGLALSCAVAACGPDEAGDAADPTFVTPSGVASSGAKSPASSAPPAKTVKWGKPVMVEEFDGPLSSNWARYHTPDAKKSPRSHNNISVSDGLLHLTGGVDKAYGKDVGAGVMYLKDYKYGHFEVRFRVDAGAGYALAILMWPKNNDDWPEAGEIDFLEINNPTRQTASGYVHHGKDNETVGIDSYQADFTKFHTISGDWLPDRITYYLDGKQVFNAVPSDLKAGLPDESVMNLAIQLDQGCRKWIPCRNEQTPEKVVMDVDWVKIYKMPKNYKP</sequence>
<dbReference type="PANTHER" id="PTHR10963">
    <property type="entry name" value="GLYCOSYL HYDROLASE-RELATED"/>
    <property type="match status" value="1"/>
</dbReference>
<dbReference type="PROSITE" id="PS51257">
    <property type="entry name" value="PROKAR_LIPOPROTEIN"/>
    <property type="match status" value="1"/>
</dbReference>
<organism evidence="5 6">
    <name type="scientific">Paractinoplanes toevensis</name>
    <dbReference type="NCBI Taxonomy" id="571911"/>
    <lineage>
        <taxon>Bacteria</taxon>
        <taxon>Bacillati</taxon>
        <taxon>Actinomycetota</taxon>
        <taxon>Actinomycetes</taxon>
        <taxon>Micromonosporales</taxon>
        <taxon>Micromonosporaceae</taxon>
        <taxon>Paractinoplanes</taxon>
    </lineage>
</organism>
<evidence type="ECO:0000259" key="4">
    <source>
        <dbReference type="PROSITE" id="PS51762"/>
    </source>
</evidence>
<dbReference type="PROSITE" id="PS51762">
    <property type="entry name" value="GH16_2"/>
    <property type="match status" value="1"/>
</dbReference>
<dbReference type="CDD" id="cd00413">
    <property type="entry name" value="Glyco_hydrolase_16"/>
    <property type="match status" value="1"/>
</dbReference>
<evidence type="ECO:0000313" key="6">
    <source>
        <dbReference type="Proteomes" id="UP000677082"/>
    </source>
</evidence>
<protein>
    <recommendedName>
        <fullName evidence="4">GH16 domain-containing protein</fullName>
    </recommendedName>
</protein>
<dbReference type="InterPro" id="IPR013320">
    <property type="entry name" value="ConA-like_dom_sf"/>
</dbReference>
<dbReference type="AlphaFoldDB" id="A0A919T363"/>
<comment type="similarity">
    <text evidence="1">Belongs to the glycosyl hydrolase 16 family.</text>
</comment>
<dbReference type="GO" id="GO:0005975">
    <property type="term" value="P:carbohydrate metabolic process"/>
    <property type="evidence" value="ECO:0007669"/>
    <property type="project" value="InterPro"/>
</dbReference>
<accession>A0A919T363</accession>
<feature type="chain" id="PRO_5036711418" description="GH16 domain-containing protein" evidence="3">
    <location>
        <begin position="20"/>
        <end position="283"/>
    </location>
</feature>
<dbReference type="GO" id="GO:0004553">
    <property type="term" value="F:hydrolase activity, hydrolyzing O-glycosyl compounds"/>
    <property type="evidence" value="ECO:0007669"/>
    <property type="project" value="InterPro"/>
</dbReference>
<feature type="region of interest" description="Disordered" evidence="2">
    <location>
        <begin position="38"/>
        <end position="57"/>
    </location>
</feature>
<reference evidence="5 6" key="1">
    <citation type="submission" date="2021-03" db="EMBL/GenBank/DDBJ databases">
        <title>Whole genome shotgun sequence of Actinoplanes toevensis NBRC 105298.</title>
        <authorList>
            <person name="Komaki H."/>
            <person name="Tamura T."/>
        </authorList>
    </citation>
    <scope>NUCLEOTIDE SEQUENCE [LARGE SCALE GENOMIC DNA]</scope>
    <source>
        <strain evidence="5 6">NBRC 105298</strain>
    </source>
</reference>
<dbReference type="Pfam" id="PF00722">
    <property type="entry name" value="Glyco_hydro_16"/>
    <property type="match status" value="1"/>
</dbReference>
<dbReference type="Gene3D" id="2.60.120.200">
    <property type="match status" value="1"/>
</dbReference>
<name>A0A919T363_9ACTN</name>
<feature type="compositionally biased region" description="Low complexity" evidence="2">
    <location>
        <begin position="38"/>
        <end position="56"/>
    </location>
</feature>
<evidence type="ECO:0000256" key="1">
    <source>
        <dbReference type="ARBA" id="ARBA00006865"/>
    </source>
</evidence>
<dbReference type="Proteomes" id="UP000677082">
    <property type="component" value="Unassembled WGS sequence"/>
</dbReference>
<dbReference type="SUPFAM" id="SSF49899">
    <property type="entry name" value="Concanavalin A-like lectins/glucanases"/>
    <property type="match status" value="1"/>
</dbReference>
<evidence type="ECO:0000256" key="3">
    <source>
        <dbReference type="SAM" id="SignalP"/>
    </source>
</evidence>
<keyword evidence="3" id="KW-0732">Signal</keyword>